<evidence type="ECO:0000256" key="6">
    <source>
        <dbReference type="ARBA" id="ARBA00023315"/>
    </source>
</evidence>
<feature type="transmembrane region" description="Helical" evidence="7">
    <location>
        <begin position="215"/>
        <end position="240"/>
    </location>
</feature>
<dbReference type="PROSITE" id="PS50216">
    <property type="entry name" value="DHHC"/>
    <property type="match status" value="1"/>
</dbReference>
<dbReference type="GO" id="GO:0019706">
    <property type="term" value="F:protein-cysteine S-palmitoyltransferase activity"/>
    <property type="evidence" value="ECO:0007669"/>
    <property type="project" value="UniProtKB-EC"/>
</dbReference>
<evidence type="ECO:0000256" key="3">
    <source>
        <dbReference type="ARBA" id="ARBA00022692"/>
    </source>
</evidence>
<keyword evidence="6 7" id="KW-0012">Acyltransferase</keyword>
<keyword evidence="10" id="KW-1185">Reference proteome</keyword>
<evidence type="ECO:0000256" key="4">
    <source>
        <dbReference type="ARBA" id="ARBA00022989"/>
    </source>
</evidence>
<evidence type="ECO:0000259" key="9">
    <source>
        <dbReference type="Pfam" id="PF01529"/>
    </source>
</evidence>
<dbReference type="GO" id="GO:0016020">
    <property type="term" value="C:membrane"/>
    <property type="evidence" value="ECO:0007669"/>
    <property type="project" value="UniProtKB-SubCell"/>
</dbReference>
<evidence type="ECO:0000313" key="10">
    <source>
        <dbReference type="Proteomes" id="UP000038045"/>
    </source>
</evidence>
<dbReference type="STRING" id="131310.A0A0N4ZNI2"/>
<dbReference type="WBParaSite" id="PTRK_0001009600.1">
    <property type="protein sequence ID" value="PTRK_0001009600.1"/>
    <property type="gene ID" value="PTRK_0001009600"/>
</dbReference>
<keyword evidence="4 7" id="KW-1133">Transmembrane helix</keyword>
<feature type="compositionally biased region" description="Basic and acidic residues" evidence="8">
    <location>
        <begin position="347"/>
        <end position="362"/>
    </location>
</feature>
<keyword evidence="2 7" id="KW-0808">Transferase</keyword>
<evidence type="ECO:0000256" key="5">
    <source>
        <dbReference type="ARBA" id="ARBA00023136"/>
    </source>
</evidence>
<proteinExistence type="inferred from homology"/>
<evidence type="ECO:0000256" key="7">
    <source>
        <dbReference type="RuleBase" id="RU079119"/>
    </source>
</evidence>
<feature type="domain" description="Palmitoyltransferase DHHC" evidence="9">
    <location>
        <begin position="127"/>
        <end position="256"/>
    </location>
</feature>
<accession>A0A0N4ZNI2</accession>
<sequence length="370" mass="42697">MNPYGKRDPASRFIPPIGQTLGLGNFEKKLKAVFNKTLKMSPATFTSKSYVRKEMDLIIVSFLLIMYLWSFIKSAFTKNLQIPDKFKFSPHIVDMFYNTTLPMDFDKITKEHVAKENLPIQNRLHNGGYRFCHHCMIIKPDRTHHCSTCKTCIVKFDHHCPWINNCVMFTNYKYFVLFLFYGTLIHLSLSIINLENIFDFAGNKKIKKYNHDEGTIISCFIIMFILNLGGFIATFGMLIWHLTLIGRNLTTNESYRSPIFVFGADKKAYNISIRHNFSQIFGKKIILWFFPVWSSLGDGIVFKQRKCPLGSLESSINIKKEREEGISSSVFTTTNETLSSSSKKSTKISESRTSEYHPKEAGSVEENEEK</sequence>
<name>A0A0N4ZNI2_PARTI</name>
<dbReference type="InterPro" id="IPR001594">
    <property type="entry name" value="Palmitoyltrfase_DHHC"/>
</dbReference>
<comment type="subcellular location">
    <subcellularLocation>
        <location evidence="1">Membrane</location>
        <topology evidence="1">Multi-pass membrane protein</topology>
    </subcellularLocation>
</comment>
<keyword evidence="5 7" id="KW-0472">Membrane</keyword>
<feature type="transmembrane region" description="Helical" evidence="7">
    <location>
        <begin position="174"/>
        <end position="194"/>
    </location>
</feature>
<reference evidence="11" key="1">
    <citation type="submission" date="2017-02" db="UniProtKB">
        <authorList>
            <consortium name="WormBaseParasite"/>
        </authorList>
    </citation>
    <scope>IDENTIFICATION</scope>
</reference>
<keyword evidence="3 7" id="KW-0812">Transmembrane</keyword>
<dbReference type="EC" id="2.3.1.225" evidence="7"/>
<comment type="catalytic activity">
    <reaction evidence="7">
        <text>L-cysteinyl-[protein] + hexadecanoyl-CoA = S-hexadecanoyl-L-cysteinyl-[protein] + CoA</text>
        <dbReference type="Rhea" id="RHEA:36683"/>
        <dbReference type="Rhea" id="RHEA-COMP:10131"/>
        <dbReference type="Rhea" id="RHEA-COMP:11032"/>
        <dbReference type="ChEBI" id="CHEBI:29950"/>
        <dbReference type="ChEBI" id="CHEBI:57287"/>
        <dbReference type="ChEBI" id="CHEBI:57379"/>
        <dbReference type="ChEBI" id="CHEBI:74151"/>
        <dbReference type="EC" id="2.3.1.225"/>
    </reaction>
</comment>
<dbReference type="PANTHER" id="PTHR12246">
    <property type="entry name" value="PALMITOYLTRANSFERASE ZDHHC16"/>
    <property type="match status" value="1"/>
</dbReference>
<evidence type="ECO:0000256" key="1">
    <source>
        <dbReference type="ARBA" id="ARBA00004141"/>
    </source>
</evidence>
<dbReference type="InterPro" id="IPR039859">
    <property type="entry name" value="PFA4/ZDH16/20/ERF2-like"/>
</dbReference>
<evidence type="ECO:0000256" key="8">
    <source>
        <dbReference type="SAM" id="MobiDB-lite"/>
    </source>
</evidence>
<comment type="similarity">
    <text evidence="7">Belongs to the DHHC palmitoyltransferase family.</text>
</comment>
<feature type="transmembrane region" description="Helical" evidence="7">
    <location>
        <begin position="57"/>
        <end position="76"/>
    </location>
</feature>
<evidence type="ECO:0000256" key="2">
    <source>
        <dbReference type="ARBA" id="ARBA00022679"/>
    </source>
</evidence>
<comment type="domain">
    <text evidence="7">The DHHC domain is required for palmitoyltransferase activity.</text>
</comment>
<evidence type="ECO:0000313" key="11">
    <source>
        <dbReference type="WBParaSite" id="PTRK_0001009600.1"/>
    </source>
</evidence>
<dbReference type="Proteomes" id="UP000038045">
    <property type="component" value="Unplaced"/>
</dbReference>
<protein>
    <recommendedName>
        <fullName evidence="7">Palmitoyltransferase</fullName>
        <ecNumber evidence="7">2.3.1.225</ecNumber>
    </recommendedName>
</protein>
<feature type="compositionally biased region" description="Low complexity" evidence="8">
    <location>
        <begin position="332"/>
        <end position="343"/>
    </location>
</feature>
<organism evidence="10 11">
    <name type="scientific">Parastrongyloides trichosuri</name>
    <name type="common">Possum-specific nematode worm</name>
    <dbReference type="NCBI Taxonomy" id="131310"/>
    <lineage>
        <taxon>Eukaryota</taxon>
        <taxon>Metazoa</taxon>
        <taxon>Ecdysozoa</taxon>
        <taxon>Nematoda</taxon>
        <taxon>Chromadorea</taxon>
        <taxon>Rhabditida</taxon>
        <taxon>Tylenchina</taxon>
        <taxon>Panagrolaimomorpha</taxon>
        <taxon>Strongyloidoidea</taxon>
        <taxon>Strongyloididae</taxon>
        <taxon>Parastrongyloides</taxon>
    </lineage>
</organism>
<feature type="region of interest" description="Disordered" evidence="8">
    <location>
        <begin position="329"/>
        <end position="370"/>
    </location>
</feature>
<dbReference type="AlphaFoldDB" id="A0A0N4ZNI2"/>
<dbReference type="Pfam" id="PF01529">
    <property type="entry name" value="DHHC"/>
    <property type="match status" value="1"/>
</dbReference>